<sequence length="197" mass="22139">MMSEVIQNKDDFVTARNSVTADVTFVIDVDSIIEYLRDNNIKNSLDPTNPITIRQHVYIANYTPALGLKVASSSGARVTVPINANIRWRATTVSNNFDYTIILYKFKKLSTAEDVISVPSQIWSQNPMGKKVPMVPSGVNADGDEPTVIFIESKDSYFQATAHKPGVEQYTWFFAAYDGTKLLGYYRYDPYIEVTNS</sequence>
<dbReference type="Pfam" id="PF12306">
    <property type="entry name" value="PixA"/>
    <property type="match status" value="1"/>
</dbReference>
<dbReference type="Gene3D" id="2.60.40.3910">
    <property type="entry name" value="Inclusion body protein"/>
    <property type="match status" value="1"/>
</dbReference>
<accession>A0A5B0X9T2</accession>
<dbReference type="RefSeq" id="WP_149616141.1">
    <property type="nucleotide sequence ID" value="NZ_CAWPFF010000081.1"/>
</dbReference>
<proteinExistence type="predicted"/>
<dbReference type="AlphaFoldDB" id="A0A5B0X9T2"/>
<dbReference type="Proteomes" id="UP000322184">
    <property type="component" value="Unassembled WGS sequence"/>
</dbReference>
<name>A0A5B0X9T2_9GAMM</name>
<evidence type="ECO:0000313" key="1">
    <source>
        <dbReference type="EMBL" id="KAA1195101.1"/>
    </source>
</evidence>
<evidence type="ECO:0000313" key="2">
    <source>
        <dbReference type="Proteomes" id="UP000322184"/>
    </source>
</evidence>
<dbReference type="InterPro" id="IPR021087">
    <property type="entry name" value="Uncharacterised_PixA/AidA"/>
</dbReference>
<dbReference type="InterPro" id="IPR038712">
    <property type="entry name" value="PixA-like_sf"/>
</dbReference>
<comment type="caution">
    <text evidence="1">The sequence shown here is derived from an EMBL/GenBank/DDBJ whole genome shotgun (WGS) entry which is preliminary data.</text>
</comment>
<gene>
    <name evidence="1" type="ORF">F0L16_03490</name>
</gene>
<organism evidence="1 2">
    <name type="scientific">Photorhabdus heterorhabditis</name>
    <dbReference type="NCBI Taxonomy" id="880156"/>
    <lineage>
        <taxon>Bacteria</taxon>
        <taxon>Pseudomonadati</taxon>
        <taxon>Pseudomonadota</taxon>
        <taxon>Gammaproteobacteria</taxon>
        <taxon>Enterobacterales</taxon>
        <taxon>Morganellaceae</taxon>
        <taxon>Photorhabdus</taxon>
    </lineage>
</organism>
<evidence type="ECO:0008006" key="3">
    <source>
        <dbReference type="Google" id="ProtNLM"/>
    </source>
</evidence>
<protein>
    <recommendedName>
        <fullName evidence="3">Inclusion body protein</fullName>
    </recommendedName>
</protein>
<reference evidence="1 2" key="1">
    <citation type="submission" date="2019-09" db="EMBL/GenBank/DDBJ databases">
        <title>Whole genome sequence of Photorhabdus heterorhabditis strain ETL (Enterobacteriales: Enterobacteriaceae) a bacterial symbiont of Heterorhabditis zealandica strain ETL (Rhabditida: Heterorhabditidae).</title>
        <authorList>
            <person name="Lulamba T.E."/>
            <person name="Serepa-Dlamini M.H."/>
        </authorList>
    </citation>
    <scope>NUCLEOTIDE SEQUENCE [LARGE SCALE GENOMIC DNA]</scope>
    <source>
        <strain evidence="1 2">ETL</strain>
    </source>
</reference>
<dbReference type="EMBL" id="VTUW01000004">
    <property type="protein sequence ID" value="KAA1195101.1"/>
    <property type="molecule type" value="Genomic_DNA"/>
</dbReference>